<dbReference type="SMART" id="SM00829">
    <property type="entry name" value="PKS_ER"/>
    <property type="match status" value="1"/>
</dbReference>
<dbReference type="PANTHER" id="PTHR42813">
    <property type="entry name" value="ZINC-TYPE ALCOHOL DEHYDROGENASE-LIKE"/>
    <property type="match status" value="1"/>
</dbReference>
<dbReference type="SUPFAM" id="SSF51735">
    <property type="entry name" value="NAD(P)-binding Rossmann-fold domains"/>
    <property type="match status" value="1"/>
</dbReference>
<dbReference type="InterPro" id="IPR020843">
    <property type="entry name" value="ER"/>
</dbReference>
<evidence type="ECO:0000313" key="7">
    <source>
        <dbReference type="EMBL" id="RGP69739.1"/>
    </source>
</evidence>
<dbReference type="Pfam" id="PF08240">
    <property type="entry name" value="ADH_N"/>
    <property type="match status" value="1"/>
</dbReference>
<dbReference type="OrthoDB" id="442947at2759"/>
<evidence type="ECO:0000313" key="8">
    <source>
        <dbReference type="Proteomes" id="UP000266234"/>
    </source>
</evidence>
<dbReference type="InterPro" id="IPR036291">
    <property type="entry name" value="NAD(P)-bd_dom_sf"/>
</dbReference>
<keyword evidence="4" id="KW-0560">Oxidoreductase</keyword>
<dbReference type="Gene3D" id="3.90.180.10">
    <property type="entry name" value="Medium-chain alcohol dehydrogenases, catalytic domain"/>
    <property type="match status" value="1"/>
</dbReference>
<comment type="caution">
    <text evidence="7">The sequence shown here is derived from an EMBL/GenBank/DDBJ whole genome shotgun (WGS) entry which is preliminary data.</text>
</comment>
<dbReference type="GO" id="GO:0008270">
    <property type="term" value="F:zinc ion binding"/>
    <property type="evidence" value="ECO:0007669"/>
    <property type="project" value="InterPro"/>
</dbReference>
<dbReference type="Gene3D" id="3.40.50.720">
    <property type="entry name" value="NAD(P)-binding Rossmann-like Domain"/>
    <property type="match status" value="1"/>
</dbReference>
<dbReference type="CDD" id="cd08284">
    <property type="entry name" value="FDH_like_2"/>
    <property type="match status" value="1"/>
</dbReference>
<dbReference type="Pfam" id="PF00107">
    <property type="entry name" value="ADH_zinc_N"/>
    <property type="match status" value="1"/>
</dbReference>
<dbReference type="EMBL" id="PXOG01000180">
    <property type="protein sequence ID" value="RGP69739.1"/>
    <property type="molecule type" value="Genomic_DNA"/>
</dbReference>
<gene>
    <name evidence="7" type="ORF">FLONG3_7691</name>
</gene>
<comment type="similarity">
    <text evidence="5">Belongs to the zinc-containing alcohol dehydrogenase family.</text>
</comment>
<dbReference type="PROSITE" id="PS00059">
    <property type="entry name" value="ADH_ZINC"/>
    <property type="match status" value="1"/>
</dbReference>
<sequence>MSLPPTMKAVVFDGLYKISVQDRPVPQSKPSGLPRPNATKISLPFICMPRAYADRKNLNLINILLQPLIHGYSELHVYRGHQTSGTGFIMGHEFTGTVVQVGADVKTISVGDKVVAPFTASCGNCFFCNNGCSARCVESQLFGCETLDGGQAEYVRIPMADGTAVKAPESISNEALLLMADIFPTGFYGVKSAMELVPSQNIQGATVVVVGCGPVGLCAVLAATHFKPRHLFAIDSVDSRLEQARKLGAEPLNFETDRPGLEARIREVTEGRGADMVVEVVGQAPALRTAFDIVRPFGAISSIGVHNREIPWTGDDAYTKNIRLQMGRCPVRSVFNEALNLLEQKQDKIGQVFQKPLNRYPQLTFGSFLFDHKMPLEQAPEGYSLFEQRKTQKVVFTL</sequence>
<name>A0A395SCE2_9HYPO</name>
<evidence type="ECO:0000256" key="5">
    <source>
        <dbReference type="RuleBase" id="RU361277"/>
    </source>
</evidence>
<feature type="domain" description="Enoyl reductase (ER)" evidence="6">
    <location>
        <begin position="53"/>
        <end position="396"/>
    </location>
</feature>
<organism evidence="7 8">
    <name type="scientific">Fusarium longipes</name>
    <dbReference type="NCBI Taxonomy" id="694270"/>
    <lineage>
        <taxon>Eukaryota</taxon>
        <taxon>Fungi</taxon>
        <taxon>Dikarya</taxon>
        <taxon>Ascomycota</taxon>
        <taxon>Pezizomycotina</taxon>
        <taxon>Sordariomycetes</taxon>
        <taxon>Hypocreomycetidae</taxon>
        <taxon>Hypocreales</taxon>
        <taxon>Nectriaceae</taxon>
        <taxon>Fusarium</taxon>
    </lineage>
</organism>
<proteinExistence type="inferred from homology"/>
<evidence type="ECO:0000259" key="6">
    <source>
        <dbReference type="SMART" id="SM00829"/>
    </source>
</evidence>
<dbReference type="InterPro" id="IPR013154">
    <property type="entry name" value="ADH-like_N"/>
</dbReference>
<dbReference type="GO" id="GO:0016491">
    <property type="term" value="F:oxidoreductase activity"/>
    <property type="evidence" value="ECO:0007669"/>
    <property type="project" value="UniProtKB-KW"/>
</dbReference>
<evidence type="ECO:0000256" key="3">
    <source>
        <dbReference type="ARBA" id="ARBA00022833"/>
    </source>
</evidence>
<dbReference type="AlphaFoldDB" id="A0A395SCE2"/>
<dbReference type="InterPro" id="IPR002328">
    <property type="entry name" value="ADH_Zn_CS"/>
</dbReference>
<keyword evidence="3 5" id="KW-0862">Zinc</keyword>
<dbReference type="PANTHER" id="PTHR42813:SF2">
    <property type="entry name" value="DEHYDROGENASE, ZINC-CONTAINING, PUTATIVE (AFU_ORTHOLOGUE AFUA_2G02810)-RELATED"/>
    <property type="match status" value="1"/>
</dbReference>
<dbReference type="STRING" id="694270.A0A395SCE2"/>
<comment type="cofactor">
    <cofactor evidence="1 5">
        <name>Zn(2+)</name>
        <dbReference type="ChEBI" id="CHEBI:29105"/>
    </cofactor>
</comment>
<reference evidence="7 8" key="1">
    <citation type="journal article" date="2018" name="PLoS Pathog.">
        <title>Evolution of structural diversity of trichothecenes, a family of toxins produced by plant pathogenic and entomopathogenic fungi.</title>
        <authorList>
            <person name="Proctor R.H."/>
            <person name="McCormick S.P."/>
            <person name="Kim H.S."/>
            <person name="Cardoza R.E."/>
            <person name="Stanley A.M."/>
            <person name="Lindo L."/>
            <person name="Kelly A."/>
            <person name="Brown D.W."/>
            <person name="Lee T."/>
            <person name="Vaughan M.M."/>
            <person name="Alexander N.J."/>
            <person name="Busman M."/>
            <person name="Gutierrez S."/>
        </authorList>
    </citation>
    <scope>NUCLEOTIDE SEQUENCE [LARGE SCALE GENOMIC DNA]</scope>
    <source>
        <strain evidence="7 8">NRRL 20695</strain>
    </source>
</reference>
<dbReference type="InterPro" id="IPR013149">
    <property type="entry name" value="ADH-like_C"/>
</dbReference>
<dbReference type="InterPro" id="IPR011032">
    <property type="entry name" value="GroES-like_sf"/>
</dbReference>
<evidence type="ECO:0000256" key="4">
    <source>
        <dbReference type="ARBA" id="ARBA00023002"/>
    </source>
</evidence>
<protein>
    <recommendedName>
        <fullName evidence="6">Enoyl reductase (ER) domain-containing protein</fullName>
    </recommendedName>
</protein>
<dbReference type="SUPFAM" id="SSF50129">
    <property type="entry name" value="GroES-like"/>
    <property type="match status" value="1"/>
</dbReference>
<keyword evidence="8" id="KW-1185">Reference proteome</keyword>
<dbReference type="Proteomes" id="UP000266234">
    <property type="component" value="Unassembled WGS sequence"/>
</dbReference>
<evidence type="ECO:0000256" key="2">
    <source>
        <dbReference type="ARBA" id="ARBA00022723"/>
    </source>
</evidence>
<accession>A0A395SCE2</accession>
<keyword evidence="2 5" id="KW-0479">Metal-binding</keyword>
<evidence type="ECO:0000256" key="1">
    <source>
        <dbReference type="ARBA" id="ARBA00001947"/>
    </source>
</evidence>